<evidence type="ECO:0000256" key="3">
    <source>
        <dbReference type="SAM" id="MobiDB-lite"/>
    </source>
</evidence>
<dbReference type="InterPro" id="IPR003439">
    <property type="entry name" value="ABC_transporter-like_ATP-bd"/>
</dbReference>
<comment type="caution">
    <text evidence="5">The sequence shown here is derived from an EMBL/GenBank/DDBJ whole genome shotgun (WGS) entry which is preliminary data.</text>
</comment>
<dbReference type="InterPro" id="IPR037118">
    <property type="entry name" value="Val-tRNA_synth_C_sf"/>
</dbReference>
<keyword evidence="2 5" id="KW-0067">ATP-binding</keyword>
<keyword evidence="1" id="KW-0547">Nucleotide-binding</keyword>
<dbReference type="AlphaFoldDB" id="A0A9D9H6G0"/>
<dbReference type="GO" id="GO:0003677">
    <property type="term" value="F:DNA binding"/>
    <property type="evidence" value="ECO:0007669"/>
    <property type="project" value="InterPro"/>
</dbReference>
<proteinExistence type="predicted"/>
<dbReference type="Pfam" id="PF00005">
    <property type="entry name" value="ABC_tran"/>
    <property type="match status" value="2"/>
</dbReference>
<dbReference type="GO" id="GO:0016887">
    <property type="term" value="F:ATP hydrolysis activity"/>
    <property type="evidence" value="ECO:0007669"/>
    <property type="project" value="InterPro"/>
</dbReference>
<dbReference type="SUPFAM" id="SSF52540">
    <property type="entry name" value="P-loop containing nucleoside triphosphate hydrolases"/>
    <property type="match status" value="2"/>
</dbReference>
<evidence type="ECO:0000256" key="1">
    <source>
        <dbReference type="ARBA" id="ARBA00022741"/>
    </source>
</evidence>
<dbReference type="Gene3D" id="3.40.50.300">
    <property type="entry name" value="P-loop containing nucleotide triphosphate hydrolases"/>
    <property type="match status" value="2"/>
</dbReference>
<evidence type="ECO:0000313" key="5">
    <source>
        <dbReference type="EMBL" id="MBO8436598.1"/>
    </source>
</evidence>
<dbReference type="PROSITE" id="PS00211">
    <property type="entry name" value="ABC_TRANSPORTER_1"/>
    <property type="match status" value="1"/>
</dbReference>
<organism evidence="5 6">
    <name type="scientific">Candidatus Ornithospirochaeta stercoripullorum</name>
    <dbReference type="NCBI Taxonomy" id="2840899"/>
    <lineage>
        <taxon>Bacteria</taxon>
        <taxon>Pseudomonadati</taxon>
        <taxon>Spirochaetota</taxon>
        <taxon>Spirochaetia</taxon>
        <taxon>Spirochaetales</taxon>
        <taxon>Spirochaetaceae</taxon>
        <taxon>Spirochaetaceae incertae sedis</taxon>
        <taxon>Candidatus Ornithospirochaeta</taxon>
    </lineage>
</organism>
<dbReference type="PANTHER" id="PTHR42855">
    <property type="entry name" value="ABC TRANSPORTER ATP-BINDING SUBUNIT"/>
    <property type="match status" value="1"/>
</dbReference>
<protein>
    <submittedName>
        <fullName evidence="5">ABC-F family ATP-binding cassette domain-containing protein</fullName>
    </submittedName>
</protein>
<dbReference type="CDD" id="cd03221">
    <property type="entry name" value="ABCF_EF-3"/>
    <property type="match status" value="2"/>
</dbReference>
<reference evidence="5" key="2">
    <citation type="journal article" date="2021" name="PeerJ">
        <title>Extensive microbial diversity within the chicken gut microbiome revealed by metagenomics and culture.</title>
        <authorList>
            <person name="Gilroy R."/>
            <person name="Ravi A."/>
            <person name="Getino M."/>
            <person name="Pursley I."/>
            <person name="Horton D.L."/>
            <person name="Alikhan N.F."/>
            <person name="Baker D."/>
            <person name="Gharbi K."/>
            <person name="Hall N."/>
            <person name="Watson M."/>
            <person name="Adriaenssens E.M."/>
            <person name="Foster-Nyarko E."/>
            <person name="Jarju S."/>
            <person name="Secka A."/>
            <person name="Antonio M."/>
            <person name="Oren A."/>
            <person name="Chaudhuri R.R."/>
            <person name="La Ragione R."/>
            <person name="Hildebrand F."/>
            <person name="Pallen M.J."/>
        </authorList>
    </citation>
    <scope>NUCLEOTIDE SEQUENCE</scope>
    <source>
        <strain evidence="5">7293</strain>
    </source>
</reference>
<dbReference type="GO" id="GO:0005524">
    <property type="term" value="F:ATP binding"/>
    <property type="evidence" value="ECO:0007669"/>
    <property type="project" value="UniProtKB-KW"/>
</dbReference>
<dbReference type="EMBL" id="JADIMT010000072">
    <property type="protein sequence ID" value="MBO8436598.1"/>
    <property type="molecule type" value="Genomic_DNA"/>
</dbReference>
<dbReference type="InterPro" id="IPR051309">
    <property type="entry name" value="ABCF_ATPase"/>
</dbReference>
<dbReference type="InterPro" id="IPR032781">
    <property type="entry name" value="ABC_tran_Xtn"/>
</dbReference>
<dbReference type="Gene3D" id="1.10.287.380">
    <property type="entry name" value="Valyl-tRNA synthetase, C-terminal domain"/>
    <property type="match status" value="1"/>
</dbReference>
<dbReference type="Proteomes" id="UP000823615">
    <property type="component" value="Unassembled WGS sequence"/>
</dbReference>
<accession>A0A9D9H6G0</accession>
<dbReference type="InterPro" id="IPR032524">
    <property type="entry name" value="ABC_tran_C"/>
</dbReference>
<feature type="domain" description="ABC transporter" evidence="4">
    <location>
        <begin position="313"/>
        <end position="531"/>
    </location>
</feature>
<name>A0A9D9H6G0_9SPIO</name>
<feature type="compositionally biased region" description="Basic and acidic residues" evidence="3">
    <location>
        <begin position="545"/>
        <end position="554"/>
    </location>
</feature>
<dbReference type="FunFam" id="3.40.50.300:FF:000011">
    <property type="entry name" value="Putative ABC transporter ATP-binding component"/>
    <property type="match status" value="1"/>
</dbReference>
<evidence type="ECO:0000259" key="4">
    <source>
        <dbReference type="PROSITE" id="PS50893"/>
    </source>
</evidence>
<dbReference type="InterPro" id="IPR027417">
    <property type="entry name" value="P-loop_NTPase"/>
</dbReference>
<gene>
    <name evidence="5" type="ORF">IAA97_06430</name>
</gene>
<dbReference type="Pfam" id="PF16326">
    <property type="entry name" value="ABC_tran_CTD"/>
    <property type="match status" value="1"/>
</dbReference>
<evidence type="ECO:0000256" key="2">
    <source>
        <dbReference type="ARBA" id="ARBA00022840"/>
    </source>
</evidence>
<dbReference type="InterPro" id="IPR003593">
    <property type="entry name" value="AAA+_ATPase"/>
</dbReference>
<evidence type="ECO:0000313" key="6">
    <source>
        <dbReference type="Proteomes" id="UP000823615"/>
    </source>
</evidence>
<dbReference type="PROSITE" id="PS50893">
    <property type="entry name" value="ABC_TRANSPORTER_2"/>
    <property type="match status" value="2"/>
</dbReference>
<reference evidence="5" key="1">
    <citation type="submission" date="2020-10" db="EMBL/GenBank/DDBJ databases">
        <authorList>
            <person name="Gilroy R."/>
        </authorList>
    </citation>
    <scope>NUCLEOTIDE SEQUENCE</scope>
    <source>
        <strain evidence="5">7293</strain>
    </source>
</reference>
<dbReference type="InterPro" id="IPR017871">
    <property type="entry name" value="ABC_transporter-like_CS"/>
</dbReference>
<feature type="compositionally biased region" description="Basic and acidic residues" evidence="3">
    <location>
        <begin position="528"/>
        <end position="539"/>
    </location>
</feature>
<feature type="region of interest" description="Disordered" evidence="3">
    <location>
        <begin position="528"/>
        <end position="554"/>
    </location>
</feature>
<dbReference type="PANTHER" id="PTHR42855:SF1">
    <property type="entry name" value="ABC TRANSPORTER DOMAIN-CONTAINING PROTEIN"/>
    <property type="match status" value="1"/>
</dbReference>
<feature type="domain" description="ABC transporter" evidence="4">
    <location>
        <begin position="4"/>
        <end position="248"/>
    </location>
</feature>
<sequence>MVVLSAENLSKTLRDEPLFENVTLALEEGEKAGIVGKNGAGKSTFLKCLASYIVPDEGTISLKKGVVPVLLEQTVSYPAGTTLSEFFYQQRSKETEILVTYREAIKADDSDRIATLSQAIEKENLWDLERKYFAILTDLGESLSPDDKMEHLSGGQQKKAAIARALSLSPEILLLDEPTNHLDIKTIEYLEAWIKNTSSAVIIVTHDREILNECTTTIWELDKKHFYRHPGSFSTYLERKAERLRMNEKHEARLENILRRELEWLKRGPKARTGKDKGRKDRISAMLEERNTEKDNGPRDFQSQDRRLGKKILEVEGISKSYNGRTLFSDFSFSFTKGQKIALIGDNGSGKSTLLDILSGHTLPDTGYVDKGQNTVFGYYDQLGRNLASPKTVLEYAEDIGDRVNMGDGEEVPASRFLELFGFPVSMQRTPIEMLSGGEKRRLYLITRLIQNPNFLLFDEPTNDLDIDTMERLEAYISSFSGCAVISSHDRTFLDIATDMTLSIANGRITLFPGSYSEWKADRDEKAEEEKRKVQEKPQRKPQREKKGLTYKEKKEKETLEAEIEELESLAKKLEDSFLTASDTEFGTLKERTIRYEETKKAIEEKTERWMELAEKEEQ</sequence>
<dbReference type="Pfam" id="PF12848">
    <property type="entry name" value="ABC_tran_Xtn"/>
    <property type="match status" value="1"/>
</dbReference>
<dbReference type="SMART" id="SM00382">
    <property type="entry name" value="AAA"/>
    <property type="match status" value="2"/>
</dbReference>